<dbReference type="PANTHER" id="PTHR43031:SF1">
    <property type="entry name" value="PYRIDINE NUCLEOTIDE-DISULPHIDE OXIDOREDUCTASE"/>
    <property type="match status" value="1"/>
</dbReference>
<dbReference type="PANTHER" id="PTHR43031">
    <property type="entry name" value="FAD-DEPENDENT OXIDOREDUCTASE"/>
    <property type="match status" value="1"/>
</dbReference>
<protein>
    <submittedName>
        <fullName evidence="2">Sulfurtransferase</fullName>
    </submittedName>
</protein>
<gene>
    <name evidence="2" type="ORF">DFI_07045</name>
</gene>
<dbReference type="GO" id="GO:0016740">
    <property type="term" value="F:transferase activity"/>
    <property type="evidence" value="ECO:0007669"/>
    <property type="project" value="UniProtKB-KW"/>
</dbReference>
<reference evidence="2 3" key="1">
    <citation type="submission" date="2017-05" db="EMBL/GenBank/DDBJ databases">
        <title>The complete genome sequence of Deinococcus ficus isolated from the rhizosphere of the Ficus religiosa L. in Taiwan.</title>
        <authorList>
            <person name="Wu K.-M."/>
            <person name="Liao T.-L."/>
            <person name="Liu Y.-M."/>
            <person name="Young C.-C."/>
            <person name="Tsai S.-F."/>
        </authorList>
    </citation>
    <scope>NUCLEOTIDE SEQUENCE [LARGE SCALE GENOMIC DNA]</scope>
    <source>
        <strain evidence="2 3">CC-FR2-10</strain>
    </source>
</reference>
<proteinExistence type="predicted"/>
<name>A0A221SVX6_9DEIO</name>
<sequence>MQEVTPQEGLARVQRGALLVDVREQNEYDEVHAQGAQLIPLSEFESRYAELPQDQEIVLICRSGARSGRATQFLMDQGYTRVANLQGGTLAWDEAGLPVDRA</sequence>
<evidence type="ECO:0000259" key="1">
    <source>
        <dbReference type="PROSITE" id="PS50206"/>
    </source>
</evidence>
<dbReference type="SUPFAM" id="SSF52821">
    <property type="entry name" value="Rhodanese/Cell cycle control phosphatase"/>
    <property type="match status" value="1"/>
</dbReference>
<dbReference type="EMBL" id="CP021081">
    <property type="protein sequence ID" value="ASN80792.1"/>
    <property type="molecule type" value="Genomic_DNA"/>
</dbReference>
<dbReference type="RefSeq" id="WP_027461559.1">
    <property type="nucleotide sequence ID" value="NZ_CP021081.1"/>
</dbReference>
<feature type="domain" description="Rhodanese" evidence="1">
    <location>
        <begin position="13"/>
        <end position="101"/>
    </location>
</feature>
<organism evidence="2 3">
    <name type="scientific">Deinococcus ficus</name>
    <dbReference type="NCBI Taxonomy" id="317577"/>
    <lineage>
        <taxon>Bacteria</taxon>
        <taxon>Thermotogati</taxon>
        <taxon>Deinococcota</taxon>
        <taxon>Deinococci</taxon>
        <taxon>Deinococcales</taxon>
        <taxon>Deinococcaceae</taxon>
        <taxon>Deinococcus</taxon>
    </lineage>
</organism>
<keyword evidence="2" id="KW-0808">Transferase</keyword>
<dbReference type="AlphaFoldDB" id="A0A221SVX6"/>
<dbReference type="InterPro" id="IPR050229">
    <property type="entry name" value="GlpE_sulfurtransferase"/>
</dbReference>
<dbReference type="PROSITE" id="PS50206">
    <property type="entry name" value="RHODANESE_3"/>
    <property type="match status" value="1"/>
</dbReference>
<dbReference type="InterPro" id="IPR001763">
    <property type="entry name" value="Rhodanese-like_dom"/>
</dbReference>
<dbReference type="InterPro" id="IPR036873">
    <property type="entry name" value="Rhodanese-like_dom_sf"/>
</dbReference>
<evidence type="ECO:0000313" key="2">
    <source>
        <dbReference type="EMBL" id="ASN80792.1"/>
    </source>
</evidence>
<dbReference type="STRING" id="317577.GCA_000419625_02509"/>
<accession>A0A221SVX6</accession>
<evidence type="ECO:0000313" key="3">
    <source>
        <dbReference type="Proteomes" id="UP000259030"/>
    </source>
</evidence>
<keyword evidence="3" id="KW-1185">Reference proteome</keyword>
<dbReference type="KEGG" id="dfc:DFI_07045"/>
<dbReference type="Pfam" id="PF00581">
    <property type="entry name" value="Rhodanese"/>
    <property type="match status" value="1"/>
</dbReference>
<dbReference type="SMART" id="SM00450">
    <property type="entry name" value="RHOD"/>
    <property type="match status" value="1"/>
</dbReference>
<dbReference type="FunFam" id="3.40.250.10:FF:000049">
    <property type="entry name" value="Phage shock protein E"/>
    <property type="match status" value="1"/>
</dbReference>
<dbReference type="CDD" id="cd00158">
    <property type="entry name" value="RHOD"/>
    <property type="match status" value="1"/>
</dbReference>
<dbReference type="Proteomes" id="UP000259030">
    <property type="component" value="Chromosome"/>
</dbReference>
<dbReference type="Gene3D" id="3.40.250.10">
    <property type="entry name" value="Rhodanese-like domain"/>
    <property type="match status" value="1"/>
</dbReference>